<dbReference type="EMBL" id="JAVRHM010000001">
    <property type="protein sequence ID" value="MDT0688608.1"/>
    <property type="molecule type" value="Genomic_DNA"/>
</dbReference>
<dbReference type="Gene3D" id="3.40.50.150">
    <property type="entry name" value="Vaccinia Virus protein VP39"/>
    <property type="match status" value="1"/>
</dbReference>
<name>A0ABU3DY22_9FLAO</name>
<dbReference type="InterPro" id="IPR029063">
    <property type="entry name" value="SAM-dependent_MTases_sf"/>
</dbReference>
<dbReference type="GO" id="GO:0008168">
    <property type="term" value="F:methyltransferase activity"/>
    <property type="evidence" value="ECO:0007669"/>
    <property type="project" value="UniProtKB-KW"/>
</dbReference>
<keyword evidence="2" id="KW-1185">Reference proteome</keyword>
<dbReference type="GO" id="GO:0032259">
    <property type="term" value="P:methylation"/>
    <property type="evidence" value="ECO:0007669"/>
    <property type="project" value="UniProtKB-KW"/>
</dbReference>
<dbReference type="EC" id="2.1.1.-" evidence="1"/>
<gene>
    <name evidence="1" type="ORF">RM549_02360</name>
</gene>
<keyword evidence="1" id="KW-0808">Transferase</keyword>
<comment type="caution">
    <text evidence="1">The sequence shown here is derived from an EMBL/GenBank/DDBJ whole genome shotgun (WGS) entry which is preliminary data.</text>
</comment>
<dbReference type="RefSeq" id="WP_311680277.1">
    <property type="nucleotide sequence ID" value="NZ_JAVRHM010000001.1"/>
</dbReference>
<evidence type="ECO:0000313" key="1">
    <source>
        <dbReference type="EMBL" id="MDT0688608.1"/>
    </source>
</evidence>
<dbReference type="SUPFAM" id="SSF53335">
    <property type="entry name" value="S-adenosyl-L-methionine-dependent methyltransferases"/>
    <property type="match status" value="1"/>
</dbReference>
<accession>A0ABU3DY22</accession>
<keyword evidence="1" id="KW-0489">Methyltransferase</keyword>
<evidence type="ECO:0000313" key="2">
    <source>
        <dbReference type="Proteomes" id="UP001261624"/>
    </source>
</evidence>
<dbReference type="Proteomes" id="UP001261624">
    <property type="component" value="Unassembled WGS sequence"/>
</dbReference>
<organism evidence="1 2">
    <name type="scientific">Autumnicola patrickiae</name>
    <dbReference type="NCBI Taxonomy" id="3075591"/>
    <lineage>
        <taxon>Bacteria</taxon>
        <taxon>Pseudomonadati</taxon>
        <taxon>Bacteroidota</taxon>
        <taxon>Flavobacteriia</taxon>
        <taxon>Flavobacteriales</taxon>
        <taxon>Flavobacteriaceae</taxon>
        <taxon>Autumnicola</taxon>
    </lineage>
</organism>
<sequence>MIRKLKNKIKEIVDIRFRLLRDQQHQNHQDLLYHHQVLFNHSQLKQLFHEDSFISFSAWAISPSTILHVLNDITINNRKYIIELGSGASTFYIAKLLKVLNSDAIFYTVESDEKWAKELKRQLQLYDIFDRVNIIIAPLVEVPNNYSFREQDTWYDTQVLEDNLTSKEEIDLVLVDGPFGGSTPYARYSAIPFLKSRIAREASIFLDDVQRPDEAEILKEWEKVLKRTSKIHERYGFFTSQRTFDVSPFQI</sequence>
<protein>
    <submittedName>
        <fullName evidence="1">Class I SAM-dependent methyltransferase</fullName>
        <ecNumber evidence="1">2.1.1.-</ecNumber>
    </submittedName>
</protein>
<proteinExistence type="predicted"/>
<reference evidence="1 2" key="1">
    <citation type="submission" date="2023-09" db="EMBL/GenBank/DDBJ databases">
        <authorList>
            <person name="Rey-Velasco X."/>
        </authorList>
    </citation>
    <scope>NUCLEOTIDE SEQUENCE [LARGE SCALE GENOMIC DNA]</scope>
    <source>
        <strain evidence="1 2">F188</strain>
    </source>
</reference>